<evidence type="ECO:0000313" key="2">
    <source>
        <dbReference type="EMBL" id="CAL1547816.1"/>
    </source>
</evidence>
<dbReference type="Gene3D" id="3.40.390.10">
    <property type="entry name" value="Collagenase (Catalytic Domain)"/>
    <property type="match status" value="1"/>
</dbReference>
<evidence type="ECO:0000313" key="3">
    <source>
        <dbReference type="Proteomes" id="UP001497497"/>
    </source>
</evidence>
<dbReference type="SUPFAM" id="SSF55486">
    <property type="entry name" value="Metalloproteases ('zincins'), catalytic domain"/>
    <property type="match status" value="1"/>
</dbReference>
<protein>
    <recommendedName>
        <fullName evidence="4">Lysine-specific metallo-endopeptidase domain-containing protein</fullName>
    </recommendedName>
</protein>
<evidence type="ECO:0000256" key="1">
    <source>
        <dbReference type="SAM" id="SignalP"/>
    </source>
</evidence>
<dbReference type="EMBL" id="CAXITT010001077">
    <property type="protein sequence ID" value="CAL1547816.1"/>
    <property type="molecule type" value="Genomic_DNA"/>
</dbReference>
<dbReference type="InterPro" id="IPR024079">
    <property type="entry name" value="MetalloPept_cat_dom_sf"/>
</dbReference>
<keyword evidence="3" id="KW-1185">Reference proteome</keyword>
<name>A0AAV2IKX2_LYMST</name>
<sequence length="330" mass="35931">MLGGHFWARSRSSRVTMLALVLLSICAAASALPSSNSTHGFSTARLTKEDYLYLRTIPRTKATSPIPGFHYIYVDSTGAASWNANPSIYQVEIAGSPYTSQAALQAAAGYVAKMTRNMPLTIFASLCTKSSLGIFTAREKLIVYPEYAYMANGNCGTSCSGSCQQTCTFDGRKYQDIAGVGGQRAVILDDNVLCTPNDPYNNRENILAHEFTHTIHQFALSNQDRANILAAYNNAKYYQTWTLSSYAMSNEMEYFAEAATVFFGVNSYSNLNTGGMNVCGAQYCNGEMAGRSRLQSHDPSLFNILSYVFTNSRPQLTSGLTVCPSSLVVG</sequence>
<dbReference type="AlphaFoldDB" id="A0AAV2IKX2"/>
<reference evidence="2 3" key="1">
    <citation type="submission" date="2024-04" db="EMBL/GenBank/DDBJ databases">
        <authorList>
            <consortium name="Genoscope - CEA"/>
            <person name="William W."/>
        </authorList>
    </citation>
    <scope>NUCLEOTIDE SEQUENCE [LARGE SCALE GENOMIC DNA]</scope>
</reference>
<keyword evidence="1" id="KW-0732">Signal</keyword>
<feature type="chain" id="PRO_5043449732" description="Lysine-specific metallo-endopeptidase domain-containing protein" evidence="1">
    <location>
        <begin position="32"/>
        <end position="330"/>
    </location>
</feature>
<gene>
    <name evidence="2" type="ORF">GSLYS_00021133001</name>
</gene>
<dbReference type="Proteomes" id="UP001497497">
    <property type="component" value="Unassembled WGS sequence"/>
</dbReference>
<accession>A0AAV2IKX2</accession>
<feature type="signal peptide" evidence="1">
    <location>
        <begin position="1"/>
        <end position="31"/>
    </location>
</feature>
<comment type="caution">
    <text evidence="2">The sequence shown here is derived from an EMBL/GenBank/DDBJ whole genome shotgun (WGS) entry which is preliminary data.</text>
</comment>
<proteinExistence type="predicted"/>
<organism evidence="2 3">
    <name type="scientific">Lymnaea stagnalis</name>
    <name type="common">Great pond snail</name>
    <name type="synonym">Helix stagnalis</name>
    <dbReference type="NCBI Taxonomy" id="6523"/>
    <lineage>
        <taxon>Eukaryota</taxon>
        <taxon>Metazoa</taxon>
        <taxon>Spiralia</taxon>
        <taxon>Lophotrochozoa</taxon>
        <taxon>Mollusca</taxon>
        <taxon>Gastropoda</taxon>
        <taxon>Heterobranchia</taxon>
        <taxon>Euthyneura</taxon>
        <taxon>Panpulmonata</taxon>
        <taxon>Hygrophila</taxon>
        <taxon>Lymnaeoidea</taxon>
        <taxon>Lymnaeidae</taxon>
        <taxon>Lymnaea</taxon>
    </lineage>
</organism>
<dbReference type="GO" id="GO:0008237">
    <property type="term" value="F:metallopeptidase activity"/>
    <property type="evidence" value="ECO:0007669"/>
    <property type="project" value="InterPro"/>
</dbReference>
<evidence type="ECO:0008006" key="4">
    <source>
        <dbReference type="Google" id="ProtNLM"/>
    </source>
</evidence>